<feature type="compositionally biased region" description="Low complexity" evidence="4">
    <location>
        <begin position="11"/>
        <end position="26"/>
    </location>
</feature>
<comment type="caution">
    <text evidence="5">The sequence shown here is derived from an EMBL/GenBank/DDBJ whole genome shotgun (WGS) entry which is preliminary data.</text>
</comment>
<evidence type="ECO:0000256" key="1">
    <source>
        <dbReference type="ARBA" id="ARBA00022737"/>
    </source>
</evidence>
<dbReference type="Gene3D" id="1.25.40.20">
    <property type="entry name" value="Ankyrin repeat-containing domain"/>
    <property type="match status" value="1"/>
</dbReference>
<organism evidence="5 6">
    <name type="scientific">Meristemomyces frigidus</name>
    <dbReference type="NCBI Taxonomy" id="1508187"/>
    <lineage>
        <taxon>Eukaryota</taxon>
        <taxon>Fungi</taxon>
        <taxon>Dikarya</taxon>
        <taxon>Ascomycota</taxon>
        <taxon>Pezizomycotina</taxon>
        <taxon>Dothideomycetes</taxon>
        <taxon>Dothideomycetidae</taxon>
        <taxon>Mycosphaerellales</taxon>
        <taxon>Teratosphaeriaceae</taxon>
        <taxon>Meristemomyces</taxon>
    </lineage>
</organism>
<dbReference type="PANTHER" id="PTHR24171">
    <property type="entry name" value="ANKYRIN REPEAT DOMAIN-CONTAINING PROTEIN 39-RELATED"/>
    <property type="match status" value="1"/>
</dbReference>
<dbReference type="InterPro" id="IPR036770">
    <property type="entry name" value="Ankyrin_rpt-contain_sf"/>
</dbReference>
<proteinExistence type="predicted"/>
<evidence type="ECO:0000313" key="5">
    <source>
        <dbReference type="EMBL" id="KAK5116229.1"/>
    </source>
</evidence>
<protein>
    <recommendedName>
        <fullName evidence="7">Ankyrin</fullName>
    </recommendedName>
</protein>
<dbReference type="AlphaFoldDB" id="A0AAN7TLY7"/>
<dbReference type="InterPro" id="IPR002110">
    <property type="entry name" value="Ankyrin_rpt"/>
</dbReference>
<reference evidence="5" key="1">
    <citation type="submission" date="2023-08" db="EMBL/GenBank/DDBJ databases">
        <title>Black Yeasts Isolated from many extreme environments.</title>
        <authorList>
            <person name="Coleine C."/>
            <person name="Stajich J.E."/>
            <person name="Selbmann L."/>
        </authorList>
    </citation>
    <scope>NUCLEOTIDE SEQUENCE</scope>
    <source>
        <strain evidence="5">CCFEE 5401</strain>
    </source>
</reference>
<name>A0AAN7TLY7_9PEZI</name>
<feature type="repeat" description="ANK" evidence="3">
    <location>
        <begin position="106"/>
        <end position="141"/>
    </location>
</feature>
<gene>
    <name evidence="5" type="ORF">LTR62_008556</name>
</gene>
<feature type="region of interest" description="Disordered" evidence="4">
    <location>
        <begin position="1"/>
        <end position="36"/>
    </location>
</feature>
<evidence type="ECO:0000256" key="3">
    <source>
        <dbReference type="PROSITE-ProRule" id="PRU00023"/>
    </source>
</evidence>
<dbReference type="Pfam" id="PF12796">
    <property type="entry name" value="Ank_2"/>
    <property type="match status" value="1"/>
</dbReference>
<dbReference type="SUPFAM" id="SSF48403">
    <property type="entry name" value="Ankyrin repeat"/>
    <property type="match status" value="1"/>
</dbReference>
<dbReference type="PROSITE" id="PS50088">
    <property type="entry name" value="ANK_REPEAT"/>
    <property type="match status" value="2"/>
</dbReference>
<dbReference type="Proteomes" id="UP001310890">
    <property type="component" value="Unassembled WGS sequence"/>
</dbReference>
<accession>A0AAN7TLY7</accession>
<evidence type="ECO:0000256" key="2">
    <source>
        <dbReference type="ARBA" id="ARBA00023043"/>
    </source>
</evidence>
<keyword evidence="1" id="KW-0677">Repeat</keyword>
<evidence type="ECO:0000313" key="6">
    <source>
        <dbReference type="Proteomes" id="UP001310890"/>
    </source>
</evidence>
<evidence type="ECO:0008006" key="7">
    <source>
        <dbReference type="Google" id="ProtNLM"/>
    </source>
</evidence>
<evidence type="ECO:0000256" key="4">
    <source>
        <dbReference type="SAM" id="MobiDB-lite"/>
    </source>
</evidence>
<dbReference type="EMBL" id="JAVRRL010000009">
    <property type="protein sequence ID" value="KAK5116229.1"/>
    <property type="molecule type" value="Genomic_DNA"/>
</dbReference>
<feature type="repeat" description="ANK" evidence="3">
    <location>
        <begin position="73"/>
        <end position="105"/>
    </location>
</feature>
<dbReference type="SMART" id="SM00248">
    <property type="entry name" value="ANK"/>
    <property type="match status" value="2"/>
</dbReference>
<keyword evidence="2 3" id="KW-0040">ANK repeat</keyword>
<sequence>MGIPQNPERLQPQTTPSASTAPSSSSNRKDPSTLPPEALALTDKLFDFARQGATVSLNQYISAGIPVNLTNHKGDTLLMLAAYHGHVPTVKMLVEKGADVNALNERGQSPIAGAVFKGYEDEGGVVEVLVQGGADLFAGQPNAVDSARMFRRERCLRLFGVEEGST</sequence>
<dbReference type="PROSITE" id="PS50297">
    <property type="entry name" value="ANK_REP_REGION"/>
    <property type="match status" value="1"/>
</dbReference>